<accession>A0A5B7FQB0</accession>
<evidence type="ECO:0000256" key="8">
    <source>
        <dbReference type="ARBA" id="ARBA00048794"/>
    </source>
</evidence>
<evidence type="ECO:0000313" key="12">
    <source>
        <dbReference type="Proteomes" id="UP000324222"/>
    </source>
</evidence>
<dbReference type="InterPro" id="IPR008278">
    <property type="entry name" value="4-PPantetheinyl_Trfase_dom"/>
</dbReference>
<evidence type="ECO:0000256" key="7">
    <source>
        <dbReference type="ARBA" id="ARBA00048641"/>
    </source>
</evidence>
<comment type="catalytic activity">
    <reaction evidence="8">
        <text>apo-[ACP] + acetyl-CoA = acetyl-[ACP] + adenosine 3',5'-bisphosphate + H(+)</text>
        <dbReference type="Rhea" id="RHEA:46564"/>
        <dbReference type="Rhea" id="RHEA-COMP:9621"/>
        <dbReference type="Rhea" id="RHEA-COMP:9690"/>
        <dbReference type="ChEBI" id="CHEBI:15378"/>
        <dbReference type="ChEBI" id="CHEBI:29999"/>
        <dbReference type="ChEBI" id="CHEBI:57288"/>
        <dbReference type="ChEBI" id="CHEBI:58343"/>
        <dbReference type="ChEBI" id="CHEBI:78446"/>
    </reaction>
    <physiologicalReaction direction="left-to-right" evidence="8">
        <dbReference type="Rhea" id="RHEA:46565"/>
    </physiologicalReaction>
</comment>
<dbReference type="Pfam" id="PF01648">
    <property type="entry name" value="ACPS"/>
    <property type="match status" value="1"/>
</dbReference>
<feature type="domain" description="4'-phosphopantetheinyl transferase N-terminal" evidence="10">
    <location>
        <begin position="13"/>
        <end position="109"/>
    </location>
</feature>
<name>A0A5B7FQB0_PORTR</name>
<keyword evidence="4 11" id="KW-0808">Transferase</keyword>
<gene>
    <name evidence="11" type="primary">aasdhppt</name>
    <name evidence="11" type="ORF">E2C01_041015</name>
</gene>
<dbReference type="GO" id="GO:0005829">
    <property type="term" value="C:cytosol"/>
    <property type="evidence" value="ECO:0007669"/>
    <property type="project" value="TreeGrafter"/>
</dbReference>
<evidence type="ECO:0000313" key="11">
    <source>
        <dbReference type="EMBL" id="MPC47273.1"/>
    </source>
</evidence>
<dbReference type="GO" id="GO:0000287">
    <property type="term" value="F:magnesium ion binding"/>
    <property type="evidence" value="ECO:0007669"/>
    <property type="project" value="InterPro"/>
</dbReference>
<dbReference type="FunFam" id="3.90.470.20:FF:000003">
    <property type="entry name" value="L-aminoadipate-semialdehyde dehydrogenase-phosphopantetheinyl transferase"/>
    <property type="match status" value="1"/>
</dbReference>
<dbReference type="SUPFAM" id="SSF56214">
    <property type="entry name" value="4'-phosphopantetheinyl transferase"/>
    <property type="match status" value="2"/>
</dbReference>
<evidence type="ECO:0000259" key="10">
    <source>
        <dbReference type="Pfam" id="PF22624"/>
    </source>
</evidence>
<reference evidence="11 12" key="1">
    <citation type="submission" date="2019-05" db="EMBL/GenBank/DDBJ databases">
        <title>Another draft genome of Portunus trituberculatus and its Hox gene families provides insights of decapod evolution.</title>
        <authorList>
            <person name="Jeong J.-H."/>
            <person name="Song I."/>
            <person name="Kim S."/>
            <person name="Choi T."/>
            <person name="Kim D."/>
            <person name="Ryu S."/>
            <person name="Kim W."/>
        </authorList>
    </citation>
    <scope>NUCLEOTIDE SEQUENCE [LARGE SCALE GENOMIC DNA]</scope>
    <source>
        <tissue evidence="11">Muscle</tissue>
    </source>
</reference>
<evidence type="ECO:0000256" key="3">
    <source>
        <dbReference type="ARBA" id="ARBA00016301"/>
    </source>
</evidence>
<evidence type="ECO:0000256" key="5">
    <source>
        <dbReference type="ARBA" id="ARBA00030484"/>
    </source>
</evidence>
<dbReference type="InterPro" id="IPR037143">
    <property type="entry name" value="4-PPantetheinyl_Trfase_dom_sf"/>
</dbReference>
<comment type="similarity">
    <text evidence="1">Belongs to the P-Pant transferase superfamily. AcpS family.</text>
</comment>
<dbReference type="EMBL" id="VSRR010007647">
    <property type="protein sequence ID" value="MPC47273.1"/>
    <property type="molecule type" value="Genomic_DNA"/>
</dbReference>
<proteinExistence type="inferred from homology"/>
<feature type="domain" description="4'-phosphopantetheinyl transferase" evidence="9">
    <location>
        <begin position="113"/>
        <end position="190"/>
    </location>
</feature>
<dbReference type="EC" id="2.7.8.7" evidence="2"/>
<organism evidence="11 12">
    <name type="scientific">Portunus trituberculatus</name>
    <name type="common">Swimming crab</name>
    <name type="synonym">Neptunus trituberculatus</name>
    <dbReference type="NCBI Taxonomy" id="210409"/>
    <lineage>
        <taxon>Eukaryota</taxon>
        <taxon>Metazoa</taxon>
        <taxon>Ecdysozoa</taxon>
        <taxon>Arthropoda</taxon>
        <taxon>Crustacea</taxon>
        <taxon>Multicrustacea</taxon>
        <taxon>Malacostraca</taxon>
        <taxon>Eumalacostraca</taxon>
        <taxon>Eucarida</taxon>
        <taxon>Decapoda</taxon>
        <taxon>Pleocyemata</taxon>
        <taxon>Brachyura</taxon>
        <taxon>Eubrachyura</taxon>
        <taxon>Portunoidea</taxon>
        <taxon>Portunidae</taxon>
        <taxon>Portuninae</taxon>
        <taxon>Portunus</taxon>
    </lineage>
</organism>
<comment type="caution">
    <text evidence="11">The sequence shown here is derived from an EMBL/GenBank/DDBJ whole genome shotgun (WGS) entry which is preliminary data.</text>
</comment>
<dbReference type="Proteomes" id="UP000324222">
    <property type="component" value="Unassembled WGS sequence"/>
</dbReference>
<comment type="catalytic activity">
    <reaction evidence="7">
        <text>apo-[ACP] + CoA = holo-[ACP] + adenosine 3',5'-bisphosphate + H(+)</text>
        <dbReference type="Rhea" id="RHEA:12068"/>
        <dbReference type="Rhea" id="RHEA-COMP:9685"/>
        <dbReference type="Rhea" id="RHEA-COMP:9690"/>
        <dbReference type="ChEBI" id="CHEBI:15378"/>
        <dbReference type="ChEBI" id="CHEBI:29999"/>
        <dbReference type="ChEBI" id="CHEBI:57287"/>
        <dbReference type="ChEBI" id="CHEBI:58343"/>
        <dbReference type="ChEBI" id="CHEBI:64479"/>
        <dbReference type="EC" id="2.7.8.7"/>
    </reaction>
    <physiologicalReaction direction="left-to-right" evidence="7">
        <dbReference type="Rhea" id="RHEA:12069"/>
    </physiologicalReaction>
</comment>
<dbReference type="Gene3D" id="3.90.470.20">
    <property type="entry name" value="4'-phosphopantetheinyl transferase domain"/>
    <property type="match status" value="2"/>
</dbReference>
<evidence type="ECO:0000256" key="2">
    <source>
        <dbReference type="ARBA" id="ARBA00013172"/>
    </source>
</evidence>
<dbReference type="GO" id="GO:0019878">
    <property type="term" value="P:lysine biosynthetic process via aminoadipic acid"/>
    <property type="evidence" value="ECO:0007669"/>
    <property type="project" value="TreeGrafter"/>
</dbReference>
<evidence type="ECO:0000256" key="1">
    <source>
        <dbReference type="ARBA" id="ARBA00006195"/>
    </source>
</evidence>
<evidence type="ECO:0000259" key="9">
    <source>
        <dbReference type="Pfam" id="PF01648"/>
    </source>
</evidence>
<dbReference type="InterPro" id="IPR055066">
    <property type="entry name" value="AASDHPPT_N"/>
</dbReference>
<dbReference type="PANTHER" id="PTHR12215:SF10">
    <property type="entry name" value="L-AMINOADIPATE-SEMIALDEHYDE DEHYDROGENASE-PHOSPHOPANTETHEINYL TRANSFERASE"/>
    <property type="match status" value="1"/>
</dbReference>
<dbReference type="Pfam" id="PF22624">
    <property type="entry name" value="AASDHPPT_N"/>
    <property type="match status" value="1"/>
</dbReference>
<evidence type="ECO:0000256" key="6">
    <source>
        <dbReference type="ARBA" id="ARBA00033443"/>
    </source>
</evidence>
<protein>
    <recommendedName>
        <fullName evidence="3">L-aminoadipate-semialdehyde dehydrogenase-phosphopantetheinyl transferase</fullName>
        <ecNumber evidence="2">2.7.8.7</ecNumber>
    </recommendedName>
    <alternativeName>
        <fullName evidence="5">4'-phosphopantetheinyl transferase</fullName>
    </alternativeName>
    <alternativeName>
        <fullName evidence="6">Alpha-aminoadipic semialdehyde dehydrogenase-phosphopantetheinyl transferase</fullName>
    </alternativeName>
</protein>
<dbReference type="AlphaFoldDB" id="A0A5B7FQB0"/>
<dbReference type="GO" id="GO:0008897">
    <property type="term" value="F:holo-[acyl-carrier-protein] synthase activity"/>
    <property type="evidence" value="ECO:0007669"/>
    <property type="project" value="UniProtKB-EC"/>
</dbReference>
<sequence length="288" mass="31155">MEGGVRWAFNTRRWRPSAGEWAAALALVQAEEKERIGRFMFRRDAKAALAGRLLLRKLAADILGIPWGTVALERTEHGRPCLVAAQAVAVGAVDFNVSHQGAYAVLAAAAGMAVGVDVMEVRPPPGRSIDIFLASMRRQLSLVEWDHVRAFPDEHRRLAAFYRLWCLKEAVIKARGDGLTFALQRLSLTPAGPTPTPPPGPLTLDTTLAIDGVHDPAWYFQETMLDPTHPVAVALHCPALASAPPPHNAPRATHFTELTYDQLTSSATPLTPLDLGAGQAFMAKAEAP</sequence>
<dbReference type="InterPro" id="IPR050559">
    <property type="entry name" value="P-Pant_transferase_sf"/>
</dbReference>
<dbReference type="PANTHER" id="PTHR12215">
    <property type="entry name" value="PHOSPHOPANTETHEINE TRANSFERASE"/>
    <property type="match status" value="1"/>
</dbReference>
<evidence type="ECO:0000256" key="4">
    <source>
        <dbReference type="ARBA" id="ARBA00022679"/>
    </source>
</evidence>
<keyword evidence="12" id="KW-1185">Reference proteome</keyword>